<evidence type="ECO:0000256" key="4">
    <source>
        <dbReference type="ARBA" id="ARBA00023242"/>
    </source>
</evidence>
<comment type="subcellular location">
    <subcellularLocation>
        <location evidence="1">Nucleus</location>
    </subcellularLocation>
</comment>
<sequence length="114" mass="13209">MNFYHHHISHFAGIQAIVENVAEAKKIHIIDFRIRSGQRWTILMQALVCRYEPVELLKITAVGTTAKHLIEDTGKRLMSFAQIMNLPFSFKIVTVPDLLMDFKEHLFELDAEET</sequence>
<evidence type="ECO:0000256" key="3">
    <source>
        <dbReference type="ARBA" id="ARBA00023163"/>
    </source>
</evidence>
<dbReference type="Pfam" id="PF03514">
    <property type="entry name" value="GRAS"/>
    <property type="match status" value="1"/>
</dbReference>
<evidence type="ECO:0000313" key="6">
    <source>
        <dbReference type="EMBL" id="KAJ4833827.1"/>
    </source>
</evidence>
<keyword evidence="2" id="KW-0805">Transcription regulation</keyword>
<dbReference type="AlphaFoldDB" id="A0A9Q0FNS6"/>
<dbReference type="OrthoDB" id="1745519at2759"/>
<accession>A0A9Q0FNS6</accession>
<evidence type="ECO:0000256" key="2">
    <source>
        <dbReference type="ARBA" id="ARBA00023015"/>
    </source>
</evidence>
<name>A0A9Q0FNS6_9ROSI</name>
<comment type="caution">
    <text evidence="6">The sequence shown here is derived from an EMBL/GenBank/DDBJ whole genome shotgun (WGS) entry which is preliminary data.</text>
</comment>
<feature type="short sequence motif" description="VHIID" evidence="5">
    <location>
        <begin position="27"/>
        <end position="31"/>
    </location>
</feature>
<organism evidence="6 7">
    <name type="scientific">Turnera subulata</name>
    <dbReference type="NCBI Taxonomy" id="218843"/>
    <lineage>
        <taxon>Eukaryota</taxon>
        <taxon>Viridiplantae</taxon>
        <taxon>Streptophyta</taxon>
        <taxon>Embryophyta</taxon>
        <taxon>Tracheophyta</taxon>
        <taxon>Spermatophyta</taxon>
        <taxon>Magnoliopsida</taxon>
        <taxon>eudicotyledons</taxon>
        <taxon>Gunneridae</taxon>
        <taxon>Pentapetalae</taxon>
        <taxon>rosids</taxon>
        <taxon>fabids</taxon>
        <taxon>Malpighiales</taxon>
        <taxon>Passifloraceae</taxon>
        <taxon>Turnera</taxon>
    </lineage>
</organism>
<dbReference type="InterPro" id="IPR005202">
    <property type="entry name" value="TF_GRAS"/>
</dbReference>
<reference evidence="6" key="2">
    <citation type="journal article" date="2023" name="Plants (Basel)">
        <title>Annotation of the Turnera subulata (Passifloraceae) Draft Genome Reveals the S-Locus Evolved after the Divergence of Turneroideae from Passifloroideae in a Stepwise Manner.</title>
        <authorList>
            <person name="Henning P.M."/>
            <person name="Roalson E.H."/>
            <person name="Mir W."/>
            <person name="McCubbin A.G."/>
            <person name="Shore J.S."/>
        </authorList>
    </citation>
    <scope>NUCLEOTIDE SEQUENCE</scope>
    <source>
        <strain evidence="6">F60SS</strain>
    </source>
</reference>
<feature type="non-terminal residue" evidence="6">
    <location>
        <position position="114"/>
    </location>
</feature>
<protein>
    <submittedName>
        <fullName evidence="6">Uncharacterized protein</fullName>
    </submittedName>
</protein>
<evidence type="ECO:0000256" key="1">
    <source>
        <dbReference type="ARBA" id="ARBA00004123"/>
    </source>
</evidence>
<proteinExistence type="inferred from homology"/>
<dbReference type="PROSITE" id="PS50985">
    <property type="entry name" value="GRAS"/>
    <property type="match status" value="1"/>
</dbReference>
<comment type="similarity">
    <text evidence="5">Belongs to the GRAS family.</text>
</comment>
<reference evidence="6" key="1">
    <citation type="submission" date="2022-02" db="EMBL/GenBank/DDBJ databases">
        <authorList>
            <person name="Henning P.M."/>
            <person name="McCubbin A.G."/>
            <person name="Shore J.S."/>
        </authorList>
    </citation>
    <scope>NUCLEOTIDE SEQUENCE</scope>
    <source>
        <strain evidence="6">F60SS</strain>
        <tissue evidence="6">Leaves</tissue>
    </source>
</reference>
<evidence type="ECO:0000313" key="7">
    <source>
        <dbReference type="Proteomes" id="UP001141552"/>
    </source>
</evidence>
<keyword evidence="3" id="KW-0804">Transcription</keyword>
<dbReference type="EMBL" id="JAKUCV010004852">
    <property type="protein sequence ID" value="KAJ4833827.1"/>
    <property type="molecule type" value="Genomic_DNA"/>
</dbReference>
<comment type="caution">
    <text evidence="5">Lacks conserved residue(s) required for the propagation of feature annotation.</text>
</comment>
<evidence type="ECO:0000256" key="5">
    <source>
        <dbReference type="PROSITE-ProRule" id="PRU01191"/>
    </source>
</evidence>
<keyword evidence="4" id="KW-0539">Nucleus</keyword>
<keyword evidence="7" id="KW-1185">Reference proteome</keyword>
<dbReference type="Proteomes" id="UP001141552">
    <property type="component" value="Unassembled WGS sequence"/>
</dbReference>
<dbReference type="PANTHER" id="PTHR31636">
    <property type="entry name" value="OSJNBA0084A10.13 PROTEIN-RELATED"/>
    <property type="match status" value="1"/>
</dbReference>
<dbReference type="GO" id="GO:0005634">
    <property type="term" value="C:nucleus"/>
    <property type="evidence" value="ECO:0007669"/>
    <property type="project" value="UniProtKB-SubCell"/>
</dbReference>
<gene>
    <name evidence="6" type="ORF">Tsubulata_022429</name>
</gene>